<proteinExistence type="predicted"/>
<comment type="caution">
    <text evidence="1">The sequence shown here is derived from an EMBL/GenBank/DDBJ whole genome shotgun (WGS) entry which is preliminary data.</text>
</comment>
<reference evidence="1" key="1">
    <citation type="journal article" date="2014" name="Front. Microbiol.">
        <title>High frequency of phylogenetically diverse reductive dehalogenase-homologous genes in deep subseafloor sedimentary metagenomes.</title>
        <authorList>
            <person name="Kawai M."/>
            <person name="Futagami T."/>
            <person name="Toyoda A."/>
            <person name="Takaki Y."/>
            <person name="Nishi S."/>
            <person name="Hori S."/>
            <person name="Arai W."/>
            <person name="Tsubouchi T."/>
            <person name="Morono Y."/>
            <person name="Uchiyama I."/>
            <person name="Ito T."/>
            <person name="Fujiyama A."/>
            <person name="Inagaki F."/>
            <person name="Takami H."/>
        </authorList>
    </citation>
    <scope>NUCLEOTIDE SEQUENCE</scope>
    <source>
        <strain evidence="1">Expedition CK06-06</strain>
    </source>
</reference>
<evidence type="ECO:0000313" key="1">
    <source>
        <dbReference type="EMBL" id="GAG70937.1"/>
    </source>
</evidence>
<dbReference type="EMBL" id="BART01008251">
    <property type="protein sequence ID" value="GAG70937.1"/>
    <property type="molecule type" value="Genomic_DNA"/>
</dbReference>
<name>X1ANG5_9ZZZZ</name>
<protein>
    <submittedName>
        <fullName evidence="1">Uncharacterized protein</fullName>
    </submittedName>
</protein>
<gene>
    <name evidence="1" type="ORF">S01H4_18599</name>
</gene>
<accession>X1ANG5</accession>
<dbReference type="AlphaFoldDB" id="X1ANG5"/>
<sequence length="85" mass="9721">MRLNKNGKDKSSAYLERAFEFLGKAKTEVIANDTLSCPCGVGILQELEKKKYYTVYHCMACPGEWYRVGDSSKLLSKEEFKELCE</sequence>
<organism evidence="1">
    <name type="scientific">marine sediment metagenome</name>
    <dbReference type="NCBI Taxonomy" id="412755"/>
    <lineage>
        <taxon>unclassified sequences</taxon>
        <taxon>metagenomes</taxon>
        <taxon>ecological metagenomes</taxon>
    </lineage>
</organism>